<comment type="caution">
    <text evidence="1">The sequence shown here is derived from an EMBL/GenBank/DDBJ whole genome shotgun (WGS) entry which is preliminary data.</text>
</comment>
<reference evidence="1" key="1">
    <citation type="submission" date="2019-08" db="EMBL/GenBank/DDBJ databases">
        <authorList>
            <person name="Kucharzyk K."/>
            <person name="Murdoch R.W."/>
            <person name="Higgins S."/>
            <person name="Loffler F."/>
        </authorList>
    </citation>
    <scope>NUCLEOTIDE SEQUENCE</scope>
</reference>
<dbReference type="AlphaFoldDB" id="A0A645GGL8"/>
<organism evidence="1">
    <name type="scientific">bioreactor metagenome</name>
    <dbReference type="NCBI Taxonomy" id="1076179"/>
    <lineage>
        <taxon>unclassified sequences</taxon>
        <taxon>metagenomes</taxon>
        <taxon>ecological metagenomes</taxon>
    </lineage>
</organism>
<proteinExistence type="predicted"/>
<evidence type="ECO:0000313" key="1">
    <source>
        <dbReference type="EMBL" id="MPN25825.1"/>
    </source>
</evidence>
<gene>
    <name evidence="1" type="primary">rsxG_36</name>
    <name evidence="1" type="ORF">SDC9_173241</name>
</gene>
<protein>
    <submittedName>
        <fullName evidence="1">Electron transport complex subunit RsxG</fullName>
    </submittedName>
</protein>
<sequence>MKPNIKKYIITALTLCLIAGASAGVIGLAHYITAPILESNVDDETTKLLQKVFGDNATFSSETKIDNQTYLASYWTAKVSGNEVGDVFKTSGSNSYGSISMIVGIKIDGSVGKIYLITNTESYAVYVNQYVAEYNDGTRALDDVQCGATKGATLVKNMAVAAQDFYKNRKGLQ</sequence>
<accession>A0A645GGL8</accession>
<name>A0A645GGL8_9ZZZZ</name>
<dbReference type="EMBL" id="VSSQ01075140">
    <property type="protein sequence ID" value="MPN25825.1"/>
    <property type="molecule type" value="Genomic_DNA"/>
</dbReference>